<evidence type="ECO:0000256" key="4">
    <source>
        <dbReference type="ARBA" id="ARBA00022927"/>
    </source>
</evidence>
<dbReference type="InterPro" id="IPR013244">
    <property type="entry name" value="Sec39_domain"/>
</dbReference>
<gene>
    <name evidence="7" type="ORF">ACA1_288470</name>
</gene>
<sequence length="1981" mass="220898">MSEMEDEDAIHAEREEDDWADGSAGQHDQEEGEGARPSARVLYDLLDLSPKDRWTYDEEQEEEDVRLRRLGPLKLAAAQLQWFWQELVPAALSELGLSSLYGAESVSAVVRWAPAALRQHRRGAPEWTLALSPAGDALAIVQNLQVSFRYAADNFRITKMTWKMPAPLQGPASQWRYCAWTEDSKYFAVGTVTGLVYVLQKGSVKHTFDVRQLGMGKALAGLAFRRGGPVDKKARLILITHERKVWRLPLPKLAIGIDPASPDIRALDVSTYHHSVGAIAYYSRSDLLAIAGGPHPLGDRSKDGATHRSFFTSIPMLTFQWYAEGSLSLWHLSDNAPHFVLAHSTMHATHADHMAGRGIFAPVTQYFSKSKTKAIYHKARCTAAGNSAVFSPSGDKIAVVDLTGRVDVHTAVGPSYTQLASWSSEELSLLITSLPPATSSRVVTHVVDLGWWSDELLLLAFATGEVIISPLHHLQNLLGLSGAAEIFEKQPSVTSIAGHKAFILECRQQSWLRNYAWEVAEHFWSPDWWLNSLSASMMRRLNLRKTYRLLALRQTTPLKLCLKLLQQERYEEALNLAQVYNLNTDLVYQKQWAAAPVSPESVKNYLNRIYDQRWVLWECHRRVPNEPQAVELLLEYGLQHTVPTWMYEYRASDSVDRTGTTASSSLSFGLTKPVAKRLSGGDKELCLHRLLFLQYLDRLRTFRQIIKDNEFCASTFLKFRSCELLAAAKEYARDENFDAVEVMLARHLELLVPHLLEILSQCPETTPPSSYERLLPPFLSLPDKQATPFRESDWVEEDDILAALGISSKNDLQQMYSLLHASSSSGASPRPPSASSSSVSSGSAVVADATRQDFRNNEDVYYDDKQYFAERVREETLPAAAGMELSLEQIERWYQDRAKEIDETSGQLENALILIECGLRRGVKGLEAVHNELVTLSSLVYDDDEALQHTHTTPTAARSDPKQLSHAIEARASSSNAFITFHRFHDLSDDAKLHLLLADSTDATLMRNMKTRALPFLQRLRKRNIDETSLLRQWMVSVAQGDRFHWCALIIQASRPTKDNPEENRIIQSPLELMRTALEVVYACPATSAHAIQQMGIIFESLPERVVGATEDDTELHSRADRLEKHLNTNEILLKYELAQPMSFFEQYEANPADLSTAHALLHRMAQKVVRGGGEANQVWIDLLRDMLIIRDQVFTNIGDEFCYRLFCSTLLHTGQYLRQLGRATAEDLIVEAARLHFNSAASPHHREMAMAKRWLGLHLLPVQIRLRLNAVDQLVAQLLETNPEVYKEVDELQQVGSLLGASVETKEKISLLIARAAFEQHDYETAHEVCQKLMSLGNTTVSAICADLARAQDYRDVRARLSLASFALSHCEVTAVGDLLALYRQLEARVQADATLAAAPMEVNKTESEATTANEDEAEQGIVSTMLSQELQVLSNATAAESRRLKAARFFPTHPFYSPQHHQEHKESVEETPHTEIGADEALLRLSLVAGGEGPDPSLVARLARANAHVDLPLTFAYLAAADQDDAAGELFEDMANRARDGDWGAMRAEEERWRLAGCYYFALRCLIYLLYAVPSLTLAGVDQSLFHDQDMASVVQRLQDLLDGRFLEEHKVNVAPIEETLSRFKSSYARLCTARQERQLAEVSGDVDKDRLTTDEVYGKEVLLGLGRTSKKAALTVAFTLARRYTFPEYLVAIESLEHTLRNPEASAQSFTDLATFLAPRLQNADADAVSVRLQQMACSGLRSGALLRLLRQLTSCSPALSSLFGSGPSSLALLYESALTHLLAAATQNAEAWQEELLPPPSFSLAEKDMAAITSQAHEAPDTPSSLLPWDPVPRSALLPSLLRLLASLCGEDENDSTTALAQHIESARRSVSGRLRAFLNPDAVSTEEQQVQLSLPDVRGRIIVGQALDYWAQHDAPHAWWHRPQAETSHENRDGDPAPTHDATTLARHRATAILLTTWPDLGQLARAVGIGLTSAT</sequence>
<keyword evidence="4" id="KW-0653">Protein transport</keyword>
<evidence type="ECO:0000313" key="8">
    <source>
        <dbReference type="Proteomes" id="UP000011083"/>
    </source>
</evidence>
<evidence type="ECO:0000259" key="6">
    <source>
        <dbReference type="Pfam" id="PF08314"/>
    </source>
</evidence>
<dbReference type="Pfam" id="PF08314">
    <property type="entry name" value="Sec39"/>
    <property type="match status" value="2"/>
</dbReference>
<protein>
    <submittedName>
        <fullName evidence="7">Neuroblastomaamplified protein, putative</fullName>
    </submittedName>
</protein>
<accession>L8HL89</accession>
<name>L8HL89_ACACF</name>
<dbReference type="InterPro" id="IPR011047">
    <property type="entry name" value="Quinoprotein_ADH-like_sf"/>
</dbReference>
<dbReference type="EMBL" id="KB007805">
    <property type="protein sequence ID" value="ELR25126.1"/>
    <property type="molecule type" value="Genomic_DNA"/>
</dbReference>
<dbReference type="GO" id="GO:0000149">
    <property type="term" value="F:SNARE binding"/>
    <property type="evidence" value="ECO:0007669"/>
    <property type="project" value="TreeGrafter"/>
</dbReference>
<evidence type="ECO:0000313" key="7">
    <source>
        <dbReference type="EMBL" id="ELR25126.1"/>
    </source>
</evidence>
<evidence type="ECO:0000256" key="5">
    <source>
        <dbReference type="SAM" id="MobiDB-lite"/>
    </source>
</evidence>
<dbReference type="GO" id="GO:0015031">
    <property type="term" value="P:protein transport"/>
    <property type="evidence" value="ECO:0007669"/>
    <property type="project" value="UniProtKB-KW"/>
</dbReference>
<keyword evidence="8" id="KW-1185">Reference proteome</keyword>
<dbReference type="GeneID" id="14926169"/>
<dbReference type="PANTHER" id="PTHR15922">
    <property type="entry name" value="NEUROBLASTOMA-AMPLIFIED SEQUENCE"/>
    <property type="match status" value="1"/>
</dbReference>
<dbReference type="PANTHER" id="PTHR15922:SF2">
    <property type="entry name" value="NBAS SUBUNIT OF NRZ TETHERING COMPLEX"/>
    <property type="match status" value="1"/>
</dbReference>
<keyword evidence="3" id="KW-0256">Endoplasmic reticulum</keyword>
<evidence type="ECO:0000256" key="1">
    <source>
        <dbReference type="ARBA" id="ARBA00004240"/>
    </source>
</evidence>
<evidence type="ECO:0000256" key="2">
    <source>
        <dbReference type="ARBA" id="ARBA00022448"/>
    </source>
</evidence>
<dbReference type="VEuPathDB" id="AmoebaDB:ACA1_288470"/>
<keyword evidence="2" id="KW-0813">Transport</keyword>
<feature type="region of interest" description="Disordered" evidence="5">
    <location>
        <begin position="1"/>
        <end position="41"/>
    </location>
</feature>
<dbReference type="OrthoDB" id="19988at2759"/>
<dbReference type="KEGG" id="acan:ACA1_288470"/>
<dbReference type="GO" id="GO:0070939">
    <property type="term" value="C:Dsl1/NZR complex"/>
    <property type="evidence" value="ECO:0007669"/>
    <property type="project" value="TreeGrafter"/>
</dbReference>
<evidence type="ECO:0000256" key="3">
    <source>
        <dbReference type="ARBA" id="ARBA00022824"/>
    </source>
</evidence>
<feature type="domain" description="Sec39" evidence="6">
    <location>
        <begin position="1258"/>
        <end position="1339"/>
    </location>
</feature>
<comment type="subcellular location">
    <subcellularLocation>
        <location evidence="1">Endoplasmic reticulum</location>
    </subcellularLocation>
</comment>
<dbReference type="STRING" id="1257118.L8HL89"/>
<dbReference type="SUPFAM" id="SSF50998">
    <property type="entry name" value="Quinoprotein alcohol dehydrogenase-like"/>
    <property type="match status" value="1"/>
</dbReference>
<dbReference type="GO" id="GO:0006890">
    <property type="term" value="P:retrograde vesicle-mediated transport, Golgi to endoplasmic reticulum"/>
    <property type="evidence" value="ECO:0007669"/>
    <property type="project" value="InterPro"/>
</dbReference>
<organism evidence="7 8">
    <name type="scientific">Acanthamoeba castellanii (strain ATCC 30010 / Neff)</name>
    <dbReference type="NCBI Taxonomy" id="1257118"/>
    <lineage>
        <taxon>Eukaryota</taxon>
        <taxon>Amoebozoa</taxon>
        <taxon>Discosea</taxon>
        <taxon>Longamoebia</taxon>
        <taxon>Centramoebida</taxon>
        <taxon>Acanthamoebidae</taxon>
        <taxon>Acanthamoeba</taxon>
    </lineage>
</organism>
<proteinExistence type="predicted"/>
<reference evidence="7 8" key="1">
    <citation type="journal article" date="2013" name="Genome Biol.">
        <title>Genome of Acanthamoeba castellanii highlights extensive lateral gene transfer and early evolution of tyrosine kinase signaling.</title>
        <authorList>
            <person name="Clarke M."/>
            <person name="Lohan A.J."/>
            <person name="Liu B."/>
            <person name="Lagkouvardos I."/>
            <person name="Roy S."/>
            <person name="Zafar N."/>
            <person name="Bertelli C."/>
            <person name="Schilde C."/>
            <person name="Kianianmomeni A."/>
            <person name="Burglin T.R."/>
            <person name="Frech C."/>
            <person name="Turcotte B."/>
            <person name="Kopec K.O."/>
            <person name="Synnott J.M."/>
            <person name="Choo C."/>
            <person name="Paponov I."/>
            <person name="Finkler A."/>
            <person name="Soon Heng Tan C."/>
            <person name="Hutchins A.P."/>
            <person name="Weinmeier T."/>
            <person name="Rattei T."/>
            <person name="Chu J.S."/>
            <person name="Gimenez G."/>
            <person name="Irimia M."/>
            <person name="Rigden D.J."/>
            <person name="Fitzpatrick D.A."/>
            <person name="Lorenzo-Morales J."/>
            <person name="Bateman A."/>
            <person name="Chiu C.H."/>
            <person name="Tang P."/>
            <person name="Hegemann P."/>
            <person name="Fromm H."/>
            <person name="Raoult D."/>
            <person name="Greub G."/>
            <person name="Miranda-Saavedra D."/>
            <person name="Chen N."/>
            <person name="Nash P."/>
            <person name="Ginger M.L."/>
            <person name="Horn M."/>
            <person name="Schaap P."/>
            <person name="Caler L."/>
            <person name="Loftus B."/>
        </authorList>
    </citation>
    <scope>NUCLEOTIDE SEQUENCE [LARGE SCALE GENOMIC DNA]</scope>
    <source>
        <strain evidence="7 8">Neff</strain>
    </source>
</reference>
<feature type="region of interest" description="Disordered" evidence="5">
    <location>
        <begin position="822"/>
        <end position="842"/>
    </location>
</feature>
<feature type="domain" description="Sec39" evidence="6">
    <location>
        <begin position="728"/>
        <end position="1124"/>
    </location>
</feature>
<dbReference type="RefSeq" id="XP_004367881.1">
    <property type="nucleotide sequence ID" value="XM_004367824.1"/>
</dbReference>
<dbReference type="Proteomes" id="UP000011083">
    <property type="component" value="Unassembled WGS sequence"/>
</dbReference>